<protein>
    <submittedName>
        <fullName evidence="1">Uncharacterized protein</fullName>
    </submittedName>
</protein>
<evidence type="ECO:0000313" key="1">
    <source>
        <dbReference type="EMBL" id="CAB4151492.1"/>
    </source>
</evidence>
<gene>
    <name evidence="1" type="ORF">UFOVP583_21</name>
</gene>
<sequence>MSHLYSKEKHGYGYEGIYKFIAEKNDCVEFISEQMGSYQGDAVACFVRKDGQVGILDHAYGSCSGCDDYEASNDYSEKTPNGLTELADDYEKRVRWSFAEDALKRCEELWLEGQAGYHLDNKEYTECYRQRIPNFINKHTK</sequence>
<organism evidence="1">
    <name type="scientific">uncultured Caudovirales phage</name>
    <dbReference type="NCBI Taxonomy" id="2100421"/>
    <lineage>
        <taxon>Viruses</taxon>
        <taxon>Duplodnaviria</taxon>
        <taxon>Heunggongvirae</taxon>
        <taxon>Uroviricota</taxon>
        <taxon>Caudoviricetes</taxon>
        <taxon>Peduoviridae</taxon>
        <taxon>Maltschvirus</taxon>
        <taxon>Maltschvirus maltsch</taxon>
    </lineage>
</organism>
<accession>A0A6J5MYI9</accession>
<name>A0A6J5MYI9_9CAUD</name>
<reference evidence="1" key="1">
    <citation type="submission" date="2020-04" db="EMBL/GenBank/DDBJ databases">
        <authorList>
            <person name="Chiriac C."/>
            <person name="Salcher M."/>
            <person name="Ghai R."/>
            <person name="Kavagutti S V."/>
        </authorList>
    </citation>
    <scope>NUCLEOTIDE SEQUENCE</scope>
</reference>
<dbReference type="EMBL" id="LR796563">
    <property type="protein sequence ID" value="CAB4151492.1"/>
    <property type="molecule type" value="Genomic_DNA"/>
</dbReference>
<proteinExistence type="predicted"/>